<accession>A0A1Q6DSU2</accession>
<evidence type="ECO:0000256" key="1">
    <source>
        <dbReference type="ARBA" id="ARBA00008761"/>
    </source>
</evidence>
<comment type="caution">
    <text evidence="7">The sequence shown here is derived from an EMBL/GenBank/DDBJ whole genome shotgun (WGS) entry which is preliminary data.</text>
</comment>
<feature type="domain" description="Cas12f1-like TNB" evidence="6">
    <location>
        <begin position="304"/>
        <end position="367"/>
    </location>
</feature>
<keyword evidence="8" id="KW-1185">Reference proteome</keyword>
<dbReference type="AlphaFoldDB" id="A0A1Q6DSU2"/>
<dbReference type="NCBIfam" id="TIGR01766">
    <property type="entry name" value="IS200/IS605 family accessory protein TnpB-like domain"/>
    <property type="match status" value="1"/>
</dbReference>
<protein>
    <submittedName>
        <fullName evidence="7">IS605 OrfB-like transposable element containing RNAse H-like and Zn finger domain</fullName>
    </submittedName>
</protein>
<dbReference type="Gene3D" id="2.20.25.10">
    <property type="match status" value="1"/>
</dbReference>
<proteinExistence type="inferred from homology"/>
<dbReference type="NCBIfam" id="NF040570">
    <property type="entry name" value="guided_TnpB"/>
    <property type="match status" value="1"/>
</dbReference>
<evidence type="ECO:0000256" key="4">
    <source>
        <dbReference type="ARBA" id="ARBA00023172"/>
    </source>
</evidence>
<evidence type="ECO:0000256" key="3">
    <source>
        <dbReference type="ARBA" id="ARBA00023125"/>
    </source>
</evidence>
<dbReference type="GO" id="GO:0003677">
    <property type="term" value="F:DNA binding"/>
    <property type="evidence" value="ECO:0007669"/>
    <property type="project" value="UniProtKB-KW"/>
</dbReference>
<dbReference type="Proteomes" id="UP000185744">
    <property type="component" value="Unassembled WGS sequence"/>
</dbReference>
<evidence type="ECO:0000313" key="7">
    <source>
        <dbReference type="EMBL" id="OKY77429.1"/>
    </source>
</evidence>
<dbReference type="STRING" id="1903181.BTN85_2080"/>
<evidence type="ECO:0000259" key="6">
    <source>
        <dbReference type="Pfam" id="PF07282"/>
    </source>
</evidence>
<keyword evidence="2" id="KW-0815">Transposition</keyword>
<evidence type="ECO:0000313" key="8">
    <source>
        <dbReference type="Proteomes" id="UP000185744"/>
    </source>
</evidence>
<keyword evidence="4" id="KW-0233">DNA recombination</keyword>
<dbReference type="InterPro" id="IPR010095">
    <property type="entry name" value="Cas12f1-like_TNB"/>
</dbReference>
<dbReference type="EMBL" id="MSDW01000002">
    <property type="protein sequence ID" value="OKY77429.1"/>
    <property type="molecule type" value="Genomic_DNA"/>
</dbReference>
<dbReference type="GO" id="GO:0006310">
    <property type="term" value="P:DNA recombination"/>
    <property type="evidence" value="ECO:0007669"/>
    <property type="project" value="UniProtKB-KW"/>
</dbReference>
<gene>
    <name evidence="7" type="ORF">BTN85_2080</name>
</gene>
<dbReference type="Pfam" id="PF01385">
    <property type="entry name" value="OrfB_IS605"/>
    <property type="match status" value="1"/>
</dbReference>
<feature type="domain" description="Probable transposase IS891/IS1136/IS1341" evidence="5">
    <location>
        <begin position="167"/>
        <end position="283"/>
    </location>
</feature>
<dbReference type="InParanoid" id="A0A1Q6DSU2"/>
<evidence type="ECO:0000259" key="5">
    <source>
        <dbReference type="Pfam" id="PF01385"/>
    </source>
</evidence>
<organism evidence="7 8">
    <name type="scientific">Methanohalarchaeum thermophilum</name>
    <dbReference type="NCBI Taxonomy" id="1903181"/>
    <lineage>
        <taxon>Archaea</taxon>
        <taxon>Methanobacteriati</taxon>
        <taxon>Methanobacteriota</taxon>
        <taxon>Methanonatronarchaeia</taxon>
        <taxon>Methanonatronarchaeales</taxon>
        <taxon>Methanonatronarchaeaceae</taxon>
        <taxon>Candidatus Methanohalarchaeum</taxon>
    </lineage>
</organism>
<comment type="similarity">
    <text evidence="1">In the C-terminal section; belongs to the transposase 35 family.</text>
</comment>
<dbReference type="InterPro" id="IPR001959">
    <property type="entry name" value="Transposase"/>
</dbReference>
<dbReference type="GO" id="GO:0032196">
    <property type="term" value="P:transposition"/>
    <property type="evidence" value="ECO:0007669"/>
    <property type="project" value="UniProtKB-KW"/>
</dbReference>
<reference evidence="7" key="1">
    <citation type="submission" date="2016-12" db="EMBL/GenBank/DDBJ databases">
        <title>Discovery of methanogenic haloarchaea.</title>
        <authorList>
            <person name="Sorokin D.Y."/>
            <person name="Makarova K.S."/>
            <person name="Abbas B."/>
            <person name="Ferrer M."/>
            <person name="Golyshin P.N."/>
        </authorList>
    </citation>
    <scope>NUCLEOTIDE SEQUENCE [LARGE SCALE GENOMIC DNA]</scope>
    <source>
        <strain evidence="7">HMET1</strain>
    </source>
</reference>
<dbReference type="Pfam" id="PF07282">
    <property type="entry name" value="Cas12f1-like_TNB"/>
    <property type="match status" value="1"/>
</dbReference>
<evidence type="ECO:0000256" key="2">
    <source>
        <dbReference type="ARBA" id="ARBA00022578"/>
    </source>
</evidence>
<name>A0A1Q6DSU2_METT1</name>
<keyword evidence="3" id="KW-0238">DNA-binding</keyword>
<sequence length="391" mass="45716">MKRTNRFNIVWDDSEDARDLALGCSTLWNKLTHKRRQSFFDEDKEFDWSSDELYDDFKGWVGSATAQQIIRKNNSAWKSFFSLLDEWKDNKEEVDKPSPVGYWKDRDEDEKELKILIRNDCYSIGDGTVKLPFGVKGEVVGQPHWEGKQGRLEIIYDRLEDCWRAYQSVEVEPRHQPSGQKTAYVDLGVIYPVTAYIEGEETTVAYNGRPLLSKWWLYNKQIENTQSTLKEENDRYSSERLERMFRKRKRVFKDRIRKIMHDFVERCYQAGVDTIVAGDLNGIRDNVNYNKKSNSMIHNFWSHKYLVDRLRWTAENYGMELKLIDERGTSSKCPRCGSEAKVRRGRLYKCKECGIEAHRDAVGALNIGLAEGCNIPSEVINRAMTRPEVVS</sequence>